<evidence type="ECO:0000256" key="7">
    <source>
        <dbReference type="ARBA" id="ARBA00023136"/>
    </source>
</evidence>
<feature type="region of interest" description="Disordered" evidence="8">
    <location>
        <begin position="47"/>
        <end position="197"/>
    </location>
</feature>
<reference evidence="11 12" key="1">
    <citation type="journal article" date="2024" name="bioRxiv">
        <title>Comparative genomics of Cryptococcus and Kwoniella reveals pathogenesis evolution and contrasting karyotype dynamics via intercentromeric recombination or chromosome fusion.</title>
        <authorList>
            <person name="Coelho M.A."/>
            <person name="David-Palma M."/>
            <person name="Shea T."/>
            <person name="Bowers K."/>
            <person name="McGinley-Smith S."/>
            <person name="Mohammad A.W."/>
            <person name="Gnirke A."/>
            <person name="Yurkov A.M."/>
            <person name="Nowrousian M."/>
            <person name="Sun S."/>
            <person name="Cuomo C.A."/>
            <person name="Heitman J."/>
        </authorList>
    </citation>
    <scope>NUCLEOTIDE SEQUENCE [LARGE SCALE GENOMIC DNA]</scope>
    <source>
        <strain evidence="11 12">CBS 13917</strain>
    </source>
</reference>
<dbReference type="GO" id="GO:0005774">
    <property type="term" value="C:vacuolar membrane"/>
    <property type="evidence" value="ECO:0007669"/>
    <property type="project" value="TreeGrafter"/>
</dbReference>
<proteinExistence type="inferred from homology"/>
<gene>
    <name evidence="11" type="ORF">IAR55_004657</name>
</gene>
<feature type="transmembrane region" description="Helical" evidence="9">
    <location>
        <begin position="516"/>
        <end position="538"/>
    </location>
</feature>
<name>A0AAW0YY42_9TREE</name>
<evidence type="ECO:0000313" key="12">
    <source>
        <dbReference type="Proteomes" id="UP001388673"/>
    </source>
</evidence>
<dbReference type="EMBL" id="JBCAWK010000008">
    <property type="protein sequence ID" value="KAK8850737.1"/>
    <property type="molecule type" value="Genomic_DNA"/>
</dbReference>
<comment type="caution">
    <text evidence="11">The sequence shown here is derived from an EMBL/GenBank/DDBJ whole genome shotgun (WGS) entry which is preliminary data.</text>
</comment>
<feature type="compositionally biased region" description="Polar residues" evidence="8">
    <location>
        <begin position="626"/>
        <end position="644"/>
    </location>
</feature>
<feature type="transmembrane region" description="Helical" evidence="9">
    <location>
        <begin position="417"/>
        <end position="435"/>
    </location>
</feature>
<comment type="subcellular location">
    <subcellularLocation>
        <location evidence="1">Membrane</location>
        <topology evidence="1">Multi-pass membrane protein</topology>
    </subcellularLocation>
</comment>
<feature type="transmembrane region" description="Helical" evidence="9">
    <location>
        <begin position="372"/>
        <end position="397"/>
    </location>
</feature>
<feature type="region of interest" description="Disordered" evidence="8">
    <location>
        <begin position="614"/>
        <end position="672"/>
    </location>
</feature>
<feature type="compositionally biased region" description="Acidic residues" evidence="8">
    <location>
        <begin position="123"/>
        <end position="141"/>
    </location>
</feature>
<sequence length="800" mass="86512">MSPPRGASVPIPAVPVPATGEQQLIRKKSTVLQSSLELVFSYSRSQQARYGHLPSAPSFVDGYSSSRSRSTPDQTRRDEEEDEGYDEGELADQASSSERWGDVESGYSSRRMKFRRRSKSDDIIDEVDLVEEDGIGDGEGEDTGRSNMEVNSDEPSLFHSDPVPPNTRYQPPSIPSTSSQEPTPSPSTVSAPGSGRGLISINMFSPLSVSTQLGTSYGTGSSGSQTPGIGRGRGVRVVSEGKLRPKGERTALLDRRNSSLERGYEAVEIVADPALEGQRGRRKSTAKKARKVQYSYRGESTNGQTLFNATAVLVGIGLLSLPLAFAYAGWIGGTAMLVGFGWLTCHTAKLLARLIRADGTMMGYTDIGLRAFGSWAGAVINVLFCLELFALGVALVVLFGDTLNALYPSVSSNTWKLIGYLLILPTALLPLRLLSLPSLLSFVSSLLLIVVLLVDGFIRPVAPGSIRHPMDTHWGPELQGANWLGAIGLVLAGFGGHAVMPSLARDMKTPQHFDKIINQAFVIATGISFVSGAAGYLMIGPTVSDEITRDLMQEKYHYPKVLNLVALWMIVINPLTKFGLASRPLNLTVEGLLGISADPLSPAQDLFAESDLVDPLTSGKSDEPRSSSFSIHPSTDSASNLNSNMHRRSSSLTRPRPRFDSDLSPAQSTPIQSQIRAQSASQISLAVKAEKRKTWMRIMSRTVVTALCVVTAVKLPGFGRVMAFLGSFSAFLICIILPLLFYLRLSPILLSDEDDQYATSRRRQFEKIGHWIVVIVGSGFMVAGTVWTFLPGSGHGELEQ</sequence>
<protein>
    <recommendedName>
        <fullName evidence="10">Amino acid transporter transmembrane domain-containing protein</fullName>
    </recommendedName>
</protein>
<feature type="compositionally biased region" description="Low complexity" evidence="8">
    <location>
        <begin position="175"/>
        <end position="190"/>
    </location>
</feature>
<dbReference type="AlphaFoldDB" id="A0AAW0YY42"/>
<dbReference type="Pfam" id="PF01490">
    <property type="entry name" value="Aa_trans"/>
    <property type="match status" value="1"/>
</dbReference>
<dbReference type="Proteomes" id="UP001388673">
    <property type="component" value="Unassembled WGS sequence"/>
</dbReference>
<feature type="region of interest" description="Disordered" evidence="8">
    <location>
        <begin position="1"/>
        <end position="22"/>
    </location>
</feature>
<keyword evidence="5" id="KW-0029">Amino-acid transport</keyword>
<keyword evidence="3" id="KW-0813">Transport</keyword>
<feature type="transmembrane region" description="Helical" evidence="9">
    <location>
        <begin position="558"/>
        <end position="576"/>
    </location>
</feature>
<feature type="compositionally biased region" description="Acidic residues" evidence="8">
    <location>
        <begin position="79"/>
        <end position="90"/>
    </location>
</feature>
<feature type="region of interest" description="Disordered" evidence="8">
    <location>
        <begin position="215"/>
        <end position="240"/>
    </location>
</feature>
<evidence type="ECO:0000256" key="1">
    <source>
        <dbReference type="ARBA" id="ARBA00004141"/>
    </source>
</evidence>
<accession>A0AAW0YY42</accession>
<dbReference type="PANTHER" id="PTHR22950:SF692">
    <property type="entry name" value="TRANSMEMBRANE AMINO ACID TRANSPORTER FAMILY PROTEIN"/>
    <property type="match status" value="1"/>
</dbReference>
<evidence type="ECO:0000256" key="9">
    <source>
        <dbReference type="SAM" id="Phobius"/>
    </source>
</evidence>
<evidence type="ECO:0000256" key="2">
    <source>
        <dbReference type="ARBA" id="ARBA00008066"/>
    </source>
</evidence>
<keyword evidence="7 9" id="KW-0472">Membrane</keyword>
<dbReference type="InterPro" id="IPR013057">
    <property type="entry name" value="AA_transpt_TM"/>
</dbReference>
<keyword evidence="12" id="KW-1185">Reference proteome</keyword>
<evidence type="ECO:0000259" key="10">
    <source>
        <dbReference type="Pfam" id="PF01490"/>
    </source>
</evidence>
<feature type="transmembrane region" description="Helical" evidence="9">
    <location>
        <begin position="721"/>
        <end position="743"/>
    </location>
</feature>
<evidence type="ECO:0000256" key="3">
    <source>
        <dbReference type="ARBA" id="ARBA00022448"/>
    </source>
</evidence>
<feature type="transmembrane region" description="Helical" evidence="9">
    <location>
        <begin position="442"/>
        <end position="462"/>
    </location>
</feature>
<evidence type="ECO:0000256" key="4">
    <source>
        <dbReference type="ARBA" id="ARBA00022692"/>
    </source>
</evidence>
<dbReference type="GeneID" id="92181915"/>
<evidence type="ECO:0000256" key="6">
    <source>
        <dbReference type="ARBA" id="ARBA00022989"/>
    </source>
</evidence>
<feature type="transmembrane region" description="Helical" evidence="9">
    <location>
        <begin position="698"/>
        <end position="715"/>
    </location>
</feature>
<feature type="compositionally biased region" description="Polar residues" evidence="8">
    <location>
        <begin position="145"/>
        <end position="154"/>
    </location>
</feature>
<keyword evidence="4 9" id="KW-0812">Transmembrane</keyword>
<keyword evidence="6 9" id="KW-1133">Transmembrane helix</keyword>
<evidence type="ECO:0000256" key="8">
    <source>
        <dbReference type="SAM" id="MobiDB-lite"/>
    </source>
</evidence>
<evidence type="ECO:0000256" key="5">
    <source>
        <dbReference type="ARBA" id="ARBA00022970"/>
    </source>
</evidence>
<feature type="domain" description="Amino acid transporter transmembrane" evidence="10">
    <location>
        <begin position="299"/>
        <end position="786"/>
    </location>
</feature>
<feature type="compositionally biased region" description="Low complexity" evidence="8">
    <location>
        <begin position="215"/>
        <end position="228"/>
    </location>
</feature>
<organism evidence="11 12">
    <name type="scientific">Kwoniella newhampshirensis</name>
    <dbReference type="NCBI Taxonomy" id="1651941"/>
    <lineage>
        <taxon>Eukaryota</taxon>
        <taxon>Fungi</taxon>
        <taxon>Dikarya</taxon>
        <taxon>Basidiomycota</taxon>
        <taxon>Agaricomycotina</taxon>
        <taxon>Tremellomycetes</taxon>
        <taxon>Tremellales</taxon>
        <taxon>Cryptococcaceae</taxon>
        <taxon>Kwoniella</taxon>
    </lineage>
</organism>
<feature type="transmembrane region" description="Helical" evidence="9">
    <location>
        <begin position="482"/>
        <end position="504"/>
    </location>
</feature>
<feature type="compositionally biased region" description="Polar residues" evidence="8">
    <location>
        <begin position="63"/>
        <end position="73"/>
    </location>
</feature>
<feature type="transmembrane region" description="Helical" evidence="9">
    <location>
        <begin position="768"/>
        <end position="790"/>
    </location>
</feature>
<dbReference type="KEGG" id="kne:92181915"/>
<comment type="similarity">
    <text evidence="2">Belongs to the amino acid/polyamine transporter 2 family.</text>
</comment>
<evidence type="ECO:0000313" key="11">
    <source>
        <dbReference type="EMBL" id="KAK8850737.1"/>
    </source>
</evidence>
<dbReference type="PANTHER" id="PTHR22950">
    <property type="entry name" value="AMINO ACID TRANSPORTER"/>
    <property type="match status" value="1"/>
</dbReference>
<dbReference type="RefSeq" id="XP_066802168.1">
    <property type="nucleotide sequence ID" value="XM_066947754.1"/>
</dbReference>
<dbReference type="GO" id="GO:0015179">
    <property type="term" value="F:L-amino acid transmembrane transporter activity"/>
    <property type="evidence" value="ECO:0007669"/>
    <property type="project" value="TreeGrafter"/>
</dbReference>